<protein>
    <submittedName>
        <fullName evidence="1">Uncharacterized protein</fullName>
    </submittedName>
</protein>
<organism evidence="1 2">
    <name type="scientific">Channa striata</name>
    <name type="common">Snakehead murrel</name>
    <name type="synonym">Ophicephalus striatus</name>
    <dbReference type="NCBI Taxonomy" id="64152"/>
    <lineage>
        <taxon>Eukaryota</taxon>
        <taxon>Metazoa</taxon>
        <taxon>Chordata</taxon>
        <taxon>Craniata</taxon>
        <taxon>Vertebrata</taxon>
        <taxon>Euteleostomi</taxon>
        <taxon>Actinopterygii</taxon>
        <taxon>Neopterygii</taxon>
        <taxon>Teleostei</taxon>
        <taxon>Neoteleostei</taxon>
        <taxon>Acanthomorphata</taxon>
        <taxon>Anabantaria</taxon>
        <taxon>Anabantiformes</taxon>
        <taxon>Channoidei</taxon>
        <taxon>Channidae</taxon>
        <taxon>Channa</taxon>
    </lineage>
</organism>
<evidence type="ECO:0000313" key="2">
    <source>
        <dbReference type="Proteomes" id="UP001187415"/>
    </source>
</evidence>
<keyword evidence="2" id="KW-1185">Reference proteome</keyword>
<reference evidence="1" key="1">
    <citation type="submission" date="2023-07" db="EMBL/GenBank/DDBJ databases">
        <title>Chromosome-level Genome Assembly of Striped Snakehead (Channa striata).</title>
        <authorList>
            <person name="Liu H."/>
        </authorList>
    </citation>
    <scope>NUCLEOTIDE SEQUENCE</scope>
    <source>
        <strain evidence="1">Gz</strain>
        <tissue evidence="1">Muscle</tissue>
    </source>
</reference>
<name>A0AA88NB93_CHASR</name>
<dbReference type="EMBL" id="JAUPFM010000004">
    <property type="protein sequence ID" value="KAK2853905.1"/>
    <property type="molecule type" value="Genomic_DNA"/>
</dbReference>
<dbReference type="AlphaFoldDB" id="A0AA88NB93"/>
<proteinExistence type="predicted"/>
<gene>
    <name evidence="1" type="ORF">Q5P01_006566</name>
</gene>
<sequence>MLMGELGVVARYLRSVGAALHSPTWLPTGRLRATFLNPICHELQDHRWRSGVTVVLEAVLSYVLSKCLQCR</sequence>
<evidence type="ECO:0000313" key="1">
    <source>
        <dbReference type="EMBL" id="KAK2853905.1"/>
    </source>
</evidence>
<accession>A0AA88NB93</accession>
<dbReference type="Proteomes" id="UP001187415">
    <property type="component" value="Unassembled WGS sequence"/>
</dbReference>
<comment type="caution">
    <text evidence="1">The sequence shown here is derived from an EMBL/GenBank/DDBJ whole genome shotgun (WGS) entry which is preliminary data.</text>
</comment>